<keyword evidence="2" id="KW-0732">Signal</keyword>
<evidence type="ECO:0000313" key="4">
    <source>
        <dbReference type="EMBL" id="SEU35166.1"/>
    </source>
</evidence>
<name>A0A511T7P7_MYXFU</name>
<organism evidence="3 6">
    <name type="scientific">Myxococcus fulvus</name>
    <dbReference type="NCBI Taxonomy" id="33"/>
    <lineage>
        <taxon>Bacteria</taxon>
        <taxon>Pseudomonadati</taxon>
        <taxon>Myxococcota</taxon>
        <taxon>Myxococcia</taxon>
        <taxon>Myxococcales</taxon>
        <taxon>Cystobacterineae</taxon>
        <taxon>Myxococcaceae</taxon>
        <taxon>Myxococcus</taxon>
    </lineage>
</organism>
<feature type="signal peptide" evidence="2">
    <location>
        <begin position="1"/>
        <end position="21"/>
    </location>
</feature>
<dbReference type="PROSITE" id="PS51257">
    <property type="entry name" value="PROKAR_LIPOPROTEIN"/>
    <property type="match status" value="1"/>
</dbReference>
<comment type="caution">
    <text evidence="3">The sequence shown here is derived from an EMBL/GenBank/DDBJ whole genome shotgun (WGS) entry which is preliminary data.</text>
</comment>
<gene>
    <name evidence="3" type="ORF">MFU01_52280</name>
    <name evidence="4" type="ORF">SAMN05443572_110214</name>
</gene>
<dbReference type="EMBL" id="FOIB01000010">
    <property type="protein sequence ID" value="SEU35166.1"/>
    <property type="molecule type" value="Genomic_DNA"/>
</dbReference>
<accession>A0A511T7P7</accession>
<evidence type="ECO:0000313" key="5">
    <source>
        <dbReference type="Proteomes" id="UP000183760"/>
    </source>
</evidence>
<keyword evidence="5" id="KW-1185">Reference proteome</keyword>
<reference evidence="3 6" key="2">
    <citation type="submission" date="2019-07" db="EMBL/GenBank/DDBJ databases">
        <title>Whole genome shotgun sequence of Myxococcus fulvus NBRC 100333.</title>
        <authorList>
            <person name="Hosoyama A."/>
            <person name="Uohara A."/>
            <person name="Ohji S."/>
            <person name="Ichikawa N."/>
        </authorList>
    </citation>
    <scope>NUCLEOTIDE SEQUENCE [LARGE SCALE GENOMIC DNA]</scope>
    <source>
        <strain evidence="3 6">NBRC 100333</strain>
    </source>
</reference>
<evidence type="ECO:0000256" key="1">
    <source>
        <dbReference type="SAM" id="MobiDB-lite"/>
    </source>
</evidence>
<evidence type="ECO:0000256" key="2">
    <source>
        <dbReference type="SAM" id="SignalP"/>
    </source>
</evidence>
<proteinExistence type="predicted"/>
<evidence type="ECO:0008006" key="7">
    <source>
        <dbReference type="Google" id="ProtNLM"/>
    </source>
</evidence>
<dbReference type="Proteomes" id="UP000321514">
    <property type="component" value="Unassembled WGS sequence"/>
</dbReference>
<reference evidence="4 5" key="1">
    <citation type="submission" date="2016-10" db="EMBL/GenBank/DDBJ databases">
        <authorList>
            <person name="Varghese N."/>
            <person name="Submissions S."/>
        </authorList>
    </citation>
    <scope>NUCLEOTIDE SEQUENCE [LARGE SCALE GENOMIC DNA]</scope>
    <source>
        <strain evidence="4 5">DSM 16525</strain>
    </source>
</reference>
<evidence type="ECO:0000313" key="3">
    <source>
        <dbReference type="EMBL" id="GEN10191.1"/>
    </source>
</evidence>
<dbReference type="AlphaFoldDB" id="A0A511T7P7"/>
<feature type="chain" id="PRO_5022806920" description="Lipoprotein" evidence="2">
    <location>
        <begin position="22"/>
        <end position="169"/>
    </location>
</feature>
<feature type="region of interest" description="Disordered" evidence="1">
    <location>
        <begin position="145"/>
        <end position="169"/>
    </location>
</feature>
<sequence length="169" mass="18560">MKLHGMAVVMWLAMGCAPEQAASQEALAAQAQAQELECSKLREVSCTLVDGLCPKVAPDEVCTITIGLGAEPVTPAFSCIHRRQWLKLRLDEHVSHAIIHFDGDPSGRLFEGDPSDTVKLDPWYRPSWCGKVSAKARWMDYPFRVSTGTGEGQPGELEVVRDPGEPEEE</sequence>
<dbReference type="EMBL" id="BJXR01000037">
    <property type="protein sequence ID" value="GEN10191.1"/>
    <property type="molecule type" value="Genomic_DNA"/>
</dbReference>
<evidence type="ECO:0000313" key="6">
    <source>
        <dbReference type="Proteomes" id="UP000321514"/>
    </source>
</evidence>
<feature type="compositionally biased region" description="Basic and acidic residues" evidence="1">
    <location>
        <begin position="158"/>
        <end position="169"/>
    </location>
</feature>
<protein>
    <recommendedName>
        <fullName evidence="7">Lipoprotein</fullName>
    </recommendedName>
</protein>
<dbReference type="Proteomes" id="UP000183760">
    <property type="component" value="Unassembled WGS sequence"/>
</dbReference>